<dbReference type="EMBL" id="BAAAYN010000042">
    <property type="protein sequence ID" value="GAA3393333.1"/>
    <property type="molecule type" value="Genomic_DNA"/>
</dbReference>
<dbReference type="InterPro" id="IPR052523">
    <property type="entry name" value="Trichothecene_AcTrans"/>
</dbReference>
<evidence type="ECO:0000259" key="2">
    <source>
        <dbReference type="PROSITE" id="PS51186"/>
    </source>
</evidence>
<dbReference type="Gene3D" id="3.40.630.30">
    <property type="match status" value="1"/>
</dbReference>
<protein>
    <recommendedName>
        <fullName evidence="2">N-acetyltransferase domain-containing protein</fullName>
    </recommendedName>
</protein>
<sequence>MNAPRTHTIYRAGPDHYGDLGAFGALIGSAFASLSAVRWLVPGNPTVHGDLTGPGNPASRAVVFARWAELQTADALSRGHVDVIDVDHVPVAIAVWFTNPHAKPAPDYDQQLHRAVGRSHIDRFRSLEATMGAAHPSGDHHHLLLLAVRPDQQNQGHGSALLTHHHQTLDRVGVPAYLEAASPESSRLYLRHGYTHLGGPLTLPGNHAPDLWPMWRDPQRAETHQQPRL</sequence>
<feature type="transmembrane region" description="Helical" evidence="1">
    <location>
        <begin position="20"/>
        <end position="41"/>
    </location>
</feature>
<reference evidence="4" key="1">
    <citation type="journal article" date="2019" name="Int. J. Syst. Evol. Microbiol.">
        <title>The Global Catalogue of Microorganisms (GCM) 10K type strain sequencing project: providing services to taxonomists for standard genome sequencing and annotation.</title>
        <authorList>
            <consortium name="The Broad Institute Genomics Platform"/>
            <consortium name="The Broad Institute Genome Sequencing Center for Infectious Disease"/>
            <person name="Wu L."/>
            <person name="Ma J."/>
        </authorList>
    </citation>
    <scope>NUCLEOTIDE SEQUENCE [LARGE SCALE GENOMIC DNA]</scope>
    <source>
        <strain evidence="4">JCM 9458</strain>
    </source>
</reference>
<evidence type="ECO:0000313" key="4">
    <source>
        <dbReference type="Proteomes" id="UP001501676"/>
    </source>
</evidence>
<keyword evidence="1" id="KW-1133">Transmembrane helix</keyword>
<comment type="caution">
    <text evidence="3">The sequence shown here is derived from an EMBL/GenBank/DDBJ whole genome shotgun (WGS) entry which is preliminary data.</text>
</comment>
<dbReference type="Pfam" id="PF13508">
    <property type="entry name" value="Acetyltransf_7"/>
    <property type="match status" value="1"/>
</dbReference>
<feature type="domain" description="N-acetyltransferase" evidence="2">
    <location>
        <begin position="81"/>
        <end position="219"/>
    </location>
</feature>
<dbReference type="PANTHER" id="PTHR42791:SF1">
    <property type="entry name" value="N-ACETYLTRANSFERASE DOMAIN-CONTAINING PROTEIN"/>
    <property type="match status" value="1"/>
</dbReference>
<proteinExistence type="predicted"/>
<dbReference type="PANTHER" id="PTHR42791">
    <property type="entry name" value="GNAT FAMILY ACETYLTRANSFERASE"/>
    <property type="match status" value="1"/>
</dbReference>
<dbReference type="InterPro" id="IPR016181">
    <property type="entry name" value="Acyl_CoA_acyltransferase"/>
</dbReference>
<dbReference type="InterPro" id="IPR000182">
    <property type="entry name" value="GNAT_dom"/>
</dbReference>
<dbReference type="CDD" id="cd04301">
    <property type="entry name" value="NAT_SF"/>
    <property type="match status" value="1"/>
</dbReference>
<organism evidence="3 4">
    <name type="scientific">Cryptosporangium minutisporangium</name>
    <dbReference type="NCBI Taxonomy" id="113569"/>
    <lineage>
        <taxon>Bacteria</taxon>
        <taxon>Bacillati</taxon>
        <taxon>Actinomycetota</taxon>
        <taxon>Actinomycetes</taxon>
        <taxon>Cryptosporangiales</taxon>
        <taxon>Cryptosporangiaceae</taxon>
        <taxon>Cryptosporangium</taxon>
    </lineage>
</organism>
<dbReference type="RefSeq" id="WP_345731465.1">
    <property type="nucleotide sequence ID" value="NZ_BAAAYN010000042.1"/>
</dbReference>
<gene>
    <name evidence="3" type="ORF">GCM10020369_58470</name>
</gene>
<keyword evidence="1" id="KW-0812">Transmembrane</keyword>
<dbReference type="SUPFAM" id="SSF55729">
    <property type="entry name" value="Acyl-CoA N-acyltransferases (Nat)"/>
    <property type="match status" value="1"/>
</dbReference>
<keyword evidence="4" id="KW-1185">Reference proteome</keyword>
<keyword evidence="1" id="KW-0472">Membrane</keyword>
<dbReference type="Proteomes" id="UP001501676">
    <property type="component" value="Unassembled WGS sequence"/>
</dbReference>
<accession>A0ABP6T4Z3</accession>
<evidence type="ECO:0000256" key="1">
    <source>
        <dbReference type="SAM" id="Phobius"/>
    </source>
</evidence>
<evidence type="ECO:0000313" key="3">
    <source>
        <dbReference type="EMBL" id="GAA3393333.1"/>
    </source>
</evidence>
<dbReference type="PROSITE" id="PS51186">
    <property type="entry name" value="GNAT"/>
    <property type="match status" value="1"/>
</dbReference>
<name>A0ABP6T4Z3_9ACTN</name>